<evidence type="ECO:0000259" key="6">
    <source>
        <dbReference type="Pfam" id="PF08479"/>
    </source>
</evidence>
<comment type="caution">
    <text evidence="7">The sequence shown here is derived from an EMBL/GenBank/DDBJ whole genome shotgun (WGS) entry which is preliminary data.</text>
</comment>
<gene>
    <name evidence="7" type="ORF">BN587_02047</name>
</gene>
<accession>R6X2V0</accession>
<proteinExistence type="predicted"/>
<dbReference type="Pfam" id="PF03865">
    <property type="entry name" value="ShlB"/>
    <property type="match status" value="1"/>
</dbReference>
<evidence type="ECO:0000256" key="3">
    <source>
        <dbReference type="ARBA" id="ARBA00023237"/>
    </source>
</evidence>
<dbReference type="AlphaFoldDB" id="R6X2V0"/>
<dbReference type="GO" id="GO:0046819">
    <property type="term" value="P:protein secretion by the type V secretion system"/>
    <property type="evidence" value="ECO:0007669"/>
    <property type="project" value="TreeGrafter"/>
</dbReference>
<feature type="domain" description="Haemolysin activator HlyB C-terminal" evidence="5">
    <location>
        <begin position="211"/>
        <end position="508"/>
    </location>
</feature>
<evidence type="ECO:0000256" key="1">
    <source>
        <dbReference type="ARBA" id="ARBA00022452"/>
    </source>
</evidence>
<organism evidence="7 8">
    <name type="scientific">Phascolarctobacterium succinatutens CAG:287</name>
    <dbReference type="NCBI Taxonomy" id="1263101"/>
    <lineage>
        <taxon>Bacteria</taxon>
        <taxon>Bacillati</taxon>
        <taxon>Bacillota</taxon>
        <taxon>Negativicutes</taxon>
        <taxon>Acidaminococcales</taxon>
        <taxon>Acidaminococcaceae</taxon>
        <taxon>Phascolarctobacterium</taxon>
    </lineage>
</organism>
<feature type="signal peptide" evidence="4">
    <location>
        <begin position="1"/>
        <end position="21"/>
    </location>
</feature>
<keyword evidence="4" id="KW-0732">Signal</keyword>
<feature type="chain" id="PRO_5004435810" evidence="4">
    <location>
        <begin position="22"/>
        <end position="549"/>
    </location>
</feature>
<evidence type="ECO:0000259" key="5">
    <source>
        <dbReference type="Pfam" id="PF03865"/>
    </source>
</evidence>
<dbReference type="Gene3D" id="3.10.20.310">
    <property type="entry name" value="membrane protein fhac"/>
    <property type="match status" value="1"/>
</dbReference>
<dbReference type="Pfam" id="PF08479">
    <property type="entry name" value="POTRA_2"/>
    <property type="match status" value="1"/>
</dbReference>
<keyword evidence="2" id="KW-0812">Transmembrane</keyword>
<sequence>MNKKLMAAAVMCSLMSTTALAANPIPTFDKEAVTTHPYNRTGQQEQQVEGMQEAGEVYKPGNTGTEANPAFFVSKVKLTGFTLPDKNGKLAAICKEYEGRSLQMAELQQLISRINEYARTCGYTVAQAIVPPQEVKQGELEIAVYVAKYDDIEIISNESDVADRVLAGYIHKNLQSGAYIMDKPLEMTMNNINDLPGVVARAILAPGSKPGTTKVKVQVLRRPVWNNYVFTDNAGGYYSGRYRYGFNTEINNPGHQGDKIILNGMLTNHDTKNYGARYEAPVGRDGTRWGIGWSQSSYDLNTNSFYNSLGQSRGFSFYGLTPVYRDRMNRVTAIYGYDHRKIKDRLQLKAAGLAGIELTTEKMANVYHAGISGSQYLPNRFSQYSLIYWYGNLSGGGKSLEGDYHKLTSDLLHVIYDGKTNYRVQLSGQIANRNLDGSEMFYLGGMNGVRAYGASDGSGDIGFTATAEVRRQTGIKGLEAAAFIDTGAVKSHNAALIQHLSGWGVGLRYNLDNSWHAQLDYARKINAQRDRVEPRDHSGHMWFQLYKMF</sequence>
<dbReference type="HOGENOM" id="CLU_021521_2_2_9"/>
<feature type="domain" description="Polypeptide-transport-associated ShlB-type" evidence="6">
    <location>
        <begin position="71"/>
        <end position="144"/>
    </location>
</feature>
<evidence type="ECO:0000256" key="2">
    <source>
        <dbReference type="ARBA" id="ARBA00022692"/>
    </source>
</evidence>
<evidence type="ECO:0000313" key="8">
    <source>
        <dbReference type="Proteomes" id="UP000014937"/>
    </source>
</evidence>
<name>R6X2V0_9FIRM</name>
<keyword evidence="1" id="KW-0472">Membrane</keyword>
<dbReference type="InterPro" id="IPR051544">
    <property type="entry name" value="TPS_OM_transporter"/>
</dbReference>
<dbReference type="InterPro" id="IPR013686">
    <property type="entry name" value="Polypept-transport_assoc_ShlB"/>
</dbReference>
<dbReference type="Gene3D" id="2.40.160.50">
    <property type="entry name" value="membrane protein fhac: a member of the omp85/tpsb transporter family"/>
    <property type="match status" value="1"/>
</dbReference>
<dbReference type="Proteomes" id="UP000014937">
    <property type="component" value="Unassembled WGS sequence"/>
</dbReference>
<dbReference type="PANTHER" id="PTHR34597:SF1">
    <property type="entry name" value="HEME_HEMOPEXIN TRANSPORTER PROTEIN HUXB"/>
    <property type="match status" value="1"/>
</dbReference>
<keyword evidence="3" id="KW-0998">Cell outer membrane</keyword>
<dbReference type="EMBL" id="CBGL010000038">
    <property type="protein sequence ID" value="CDD10531.1"/>
    <property type="molecule type" value="Genomic_DNA"/>
</dbReference>
<evidence type="ECO:0000313" key="7">
    <source>
        <dbReference type="EMBL" id="CDD10531.1"/>
    </source>
</evidence>
<dbReference type="GO" id="GO:0008320">
    <property type="term" value="F:protein transmembrane transporter activity"/>
    <property type="evidence" value="ECO:0007669"/>
    <property type="project" value="TreeGrafter"/>
</dbReference>
<dbReference type="GO" id="GO:0098046">
    <property type="term" value="C:type V protein secretion system complex"/>
    <property type="evidence" value="ECO:0007669"/>
    <property type="project" value="TreeGrafter"/>
</dbReference>
<reference evidence="7" key="1">
    <citation type="submission" date="2012-11" db="EMBL/GenBank/DDBJ databases">
        <title>Dependencies among metagenomic species, viruses, plasmids and units of genetic variation.</title>
        <authorList>
            <person name="Nielsen H.B."/>
            <person name="Almeida M."/>
            <person name="Juncker A.S."/>
            <person name="Rasmussen S."/>
            <person name="Li J."/>
            <person name="Sunagawa S."/>
            <person name="Plichta D."/>
            <person name="Gautier L."/>
            <person name="Le Chatelier E."/>
            <person name="Peletier E."/>
            <person name="Bonde I."/>
            <person name="Nielsen T."/>
            <person name="Manichanh C."/>
            <person name="Arumugam M."/>
            <person name="Batto J."/>
            <person name="Santos M.B.Q.D."/>
            <person name="Blom N."/>
            <person name="Borruel N."/>
            <person name="Burgdorf K.S."/>
            <person name="Boumezbeur F."/>
            <person name="Casellas F."/>
            <person name="Dore J."/>
            <person name="Guarner F."/>
            <person name="Hansen T."/>
            <person name="Hildebrand F."/>
            <person name="Kaas R.S."/>
            <person name="Kennedy S."/>
            <person name="Kristiansen K."/>
            <person name="Kultima J.R."/>
            <person name="Leonard P."/>
            <person name="Levenez F."/>
            <person name="Lund O."/>
            <person name="Moumen B."/>
            <person name="Le Paslier D."/>
            <person name="Pons N."/>
            <person name="Pedersen O."/>
            <person name="Prifti E."/>
            <person name="Qin J."/>
            <person name="Raes J."/>
            <person name="Tap J."/>
            <person name="Tims S."/>
            <person name="Ussery D.W."/>
            <person name="Yamada T."/>
            <person name="MetaHit consortium"/>
            <person name="Renault P."/>
            <person name="Sicheritz-Ponten T."/>
            <person name="Bork P."/>
            <person name="Wang J."/>
            <person name="Brunak S."/>
            <person name="Ehrlich S.D."/>
        </authorList>
    </citation>
    <scope>NUCLEOTIDE SEQUENCE [LARGE SCALE GENOMIC DNA]</scope>
</reference>
<keyword evidence="1" id="KW-1134">Transmembrane beta strand</keyword>
<dbReference type="InterPro" id="IPR005565">
    <property type="entry name" value="Hemolysn_activator_HlyB_C"/>
</dbReference>
<protein>
    <submittedName>
        <fullName evidence="7">Hemolysin activation/secretion protein family protein</fullName>
    </submittedName>
</protein>
<evidence type="ECO:0000256" key="4">
    <source>
        <dbReference type="SAM" id="SignalP"/>
    </source>
</evidence>
<dbReference type="PANTHER" id="PTHR34597">
    <property type="entry name" value="SLR1661 PROTEIN"/>
    <property type="match status" value="1"/>
</dbReference>